<dbReference type="Pfam" id="PF00989">
    <property type="entry name" value="PAS"/>
    <property type="match status" value="1"/>
</dbReference>
<dbReference type="InterPro" id="IPR000014">
    <property type="entry name" value="PAS"/>
</dbReference>
<dbReference type="PROSITE" id="PS50113">
    <property type="entry name" value="PAC"/>
    <property type="match status" value="1"/>
</dbReference>
<evidence type="ECO:0000259" key="2">
    <source>
        <dbReference type="PROSITE" id="PS50112"/>
    </source>
</evidence>
<evidence type="ECO:0000259" key="5">
    <source>
        <dbReference type="PROSITE" id="PS50887"/>
    </source>
</evidence>
<organism evidence="6 7">
    <name type="scientific">Kineococcus xinjiangensis</name>
    <dbReference type="NCBI Taxonomy" id="512762"/>
    <lineage>
        <taxon>Bacteria</taxon>
        <taxon>Bacillati</taxon>
        <taxon>Actinomycetota</taxon>
        <taxon>Actinomycetes</taxon>
        <taxon>Kineosporiales</taxon>
        <taxon>Kineosporiaceae</taxon>
        <taxon>Kineococcus</taxon>
    </lineage>
</organism>
<dbReference type="InterPro" id="IPR035965">
    <property type="entry name" value="PAS-like_dom_sf"/>
</dbReference>
<dbReference type="Pfam" id="PF00563">
    <property type="entry name" value="EAL"/>
    <property type="match status" value="1"/>
</dbReference>
<dbReference type="InterPro" id="IPR001633">
    <property type="entry name" value="EAL_dom"/>
</dbReference>
<dbReference type="AlphaFoldDB" id="A0A2S6IH45"/>
<feature type="domain" description="GGDEF" evidence="5">
    <location>
        <begin position="320"/>
        <end position="452"/>
    </location>
</feature>
<dbReference type="InterPro" id="IPR013767">
    <property type="entry name" value="PAS_fold"/>
</dbReference>
<dbReference type="CDD" id="cd01948">
    <property type="entry name" value="EAL"/>
    <property type="match status" value="1"/>
</dbReference>
<dbReference type="PROSITE" id="PS50887">
    <property type="entry name" value="GGDEF"/>
    <property type="match status" value="1"/>
</dbReference>
<reference evidence="6 7" key="1">
    <citation type="submission" date="2018-02" db="EMBL/GenBank/DDBJ databases">
        <title>Genomic Encyclopedia of Archaeal and Bacterial Type Strains, Phase II (KMG-II): from individual species to whole genera.</title>
        <authorList>
            <person name="Goeker M."/>
        </authorList>
    </citation>
    <scope>NUCLEOTIDE SEQUENCE [LARGE SCALE GENOMIC DNA]</scope>
    <source>
        <strain evidence="6 7">DSM 22857</strain>
    </source>
</reference>
<dbReference type="PANTHER" id="PTHR44757:SF2">
    <property type="entry name" value="BIOFILM ARCHITECTURE MAINTENANCE PROTEIN MBAA"/>
    <property type="match status" value="1"/>
</dbReference>
<dbReference type="EMBL" id="PTJD01000010">
    <property type="protein sequence ID" value="PPK93507.1"/>
    <property type="molecule type" value="Genomic_DNA"/>
</dbReference>
<dbReference type="SUPFAM" id="SSF55073">
    <property type="entry name" value="Nucleotide cyclase"/>
    <property type="match status" value="1"/>
</dbReference>
<dbReference type="Gene3D" id="3.30.70.270">
    <property type="match status" value="1"/>
</dbReference>
<feature type="region of interest" description="Disordered" evidence="1">
    <location>
        <begin position="1"/>
        <end position="26"/>
    </location>
</feature>
<dbReference type="SMART" id="SM00091">
    <property type="entry name" value="PAS"/>
    <property type="match status" value="1"/>
</dbReference>
<evidence type="ECO:0000259" key="3">
    <source>
        <dbReference type="PROSITE" id="PS50113"/>
    </source>
</evidence>
<name>A0A2S6IH45_9ACTN</name>
<dbReference type="PANTHER" id="PTHR44757">
    <property type="entry name" value="DIGUANYLATE CYCLASE DGCP"/>
    <property type="match status" value="1"/>
</dbReference>
<dbReference type="InterPro" id="IPR035919">
    <property type="entry name" value="EAL_sf"/>
</dbReference>
<dbReference type="CDD" id="cd01949">
    <property type="entry name" value="GGDEF"/>
    <property type="match status" value="1"/>
</dbReference>
<dbReference type="SUPFAM" id="SSF141868">
    <property type="entry name" value="EAL domain-like"/>
    <property type="match status" value="1"/>
</dbReference>
<evidence type="ECO:0000256" key="1">
    <source>
        <dbReference type="SAM" id="MobiDB-lite"/>
    </source>
</evidence>
<feature type="compositionally biased region" description="Basic and acidic residues" evidence="1">
    <location>
        <begin position="1"/>
        <end position="10"/>
    </location>
</feature>
<evidence type="ECO:0000313" key="7">
    <source>
        <dbReference type="Proteomes" id="UP000239485"/>
    </source>
</evidence>
<proteinExistence type="predicted"/>
<dbReference type="Proteomes" id="UP000239485">
    <property type="component" value="Unassembled WGS sequence"/>
</dbReference>
<dbReference type="InterPro" id="IPR000160">
    <property type="entry name" value="GGDEF_dom"/>
</dbReference>
<dbReference type="OrthoDB" id="23692at2"/>
<dbReference type="InterPro" id="IPR052155">
    <property type="entry name" value="Biofilm_reg_signaling"/>
</dbReference>
<gene>
    <name evidence="6" type="ORF">CLV92_110135</name>
</gene>
<keyword evidence="7" id="KW-1185">Reference proteome</keyword>
<comment type="caution">
    <text evidence="6">The sequence shown here is derived from an EMBL/GenBank/DDBJ whole genome shotgun (WGS) entry which is preliminary data.</text>
</comment>
<dbReference type="NCBIfam" id="TIGR00229">
    <property type="entry name" value="sensory_box"/>
    <property type="match status" value="1"/>
</dbReference>
<evidence type="ECO:0000259" key="4">
    <source>
        <dbReference type="PROSITE" id="PS50883"/>
    </source>
</evidence>
<protein>
    <submittedName>
        <fullName evidence="6">PAS domain S-box-containing protein/diguanylate cyclase (GGDEF)-like protein</fullName>
    </submittedName>
</protein>
<dbReference type="Gene3D" id="3.20.20.450">
    <property type="entry name" value="EAL domain"/>
    <property type="match status" value="1"/>
</dbReference>
<dbReference type="RefSeq" id="WP_104433789.1">
    <property type="nucleotide sequence ID" value="NZ_PTJD01000010.1"/>
</dbReference>
<dbReference type="NCBIfam" id="TIGR00254">
    <property type="entry name" value="GGDEF"/>
    <property type="match status" value="1"/>
</dbReference>
<dbReference type="SMART" id="SM00267">
    <property type="entry name" value="GGDEF"/>
    <property type="match status" value="1"/>
</dbReference>
<accession>A0A2S6IH45</accession>
<dbReference type="InterPro" id="IPR029787">
    <property type="entry name" value="Nucleotide_cyclase"/>
</dbReference>
<feature type="domain" description="PAS" evidence="2">
    <location>
        <begin position="162"/>
        <end position="232"/>
    </location>
</feature>
<dbReference type="Pfam" id="PF00990">
    <property type="entry name" value="GGDEF"/>
    <property type="match status" value="1"/>
</dbReference>
<dbReference type="SUPFAM" id="SSF55785">
    <property type="entry name" value="PYP-like sensor domain (PAS domain)"/>
    <property type="match status" value="1"/>
</dbReference>
<dbReference type="Gene3D" id="3.30.450.20">
    <property type="entry name" value="PAS domain"/>
    <property type="match status" value="2"/>
</dbReference>
<dbReference type="CDD" id="cd00130">
    <property type="entry name" value="PAS"/>
    <property type="match status" value="1"/>
</dbReference>
<feature type="domain" description="EAL" evidence="4">
    <location>
        <begin position="461"/>
        <end position="714"/>
    </location>
</feature>
<dbReference type="InterPro" id="IPR000700">
    <property type="entry name" value="PAS-assoc_C"/>
</dbReference>
<dbReference type="FunFam" id="3.30.70.270:FF:000001">
    <property type="entry name" value="Diguanylate cyclase domain protein"/>
    <property type="match status" value="1"/>
</dbReference>
<dbReference type="InterPro" id="IPR043128">
    <property type="entry name" value="Rev_trsase/Diguanyl_cyclase"/>
</dbReference>
<dbReference type="GO" id="GO:0006355">
    <property type="term" value="P:regulation of DNA-templated transcription"/>
    <property type="evidence" value="ECO:0007669"/>
    <property type="project" value="InterPro"/>
</dbReference>
<dbReference type="PROSITE" id="PS50112">
    <property type="entry name" value="PAS"/>
    <property type="match status" value="1"/>
</dbReference>
<dbReference type="SMART" id="SM00052">
    <property type="entry name" value="EAL"/>
    <property type="match status" value="1"/>
</dbReference>
<dbReference type="PROSITE" id="PS50883">
    <property type="entry name" value="EAL"/>
    <property type="match status" value="1"/>
</dbReference>
<sequence length="732" mass="79423">MDGGRSRPGDDGAAPDDPAPGLPGSGPTGFAAFAAALLSAATASTTTGLAICRPVDPGDPGTDFEVLHDNERCREELGVGPLTGRRLHEIFPAARGDLHQVYREVVADGGTRTVDTVFTSPQHPHLTERHFEVEAHGVDGLLVVGFRDVTETERAVRDLAWSERRYRALVEQASDVVHVIGPQGETRYVSPNFARLMGYAPERAAHMHYREFIVPEHHALAEETFAAVLAASPEETATVTLQVRAADGSRRWIEARVTNRAADPAIGGVLANWRDVTQTRALEHRLAHEAMHDTLTGLPNRRFLDELLAHCIARASRAEHRTALLFCDVDHFKMVNDSLGHDAGDALLVDVAKRLRSALRPSDVVARFSGDEFVVLCEDLDSDTDALTVAERIQSALHGDYRLAGQAATVTTSMGVTVLRPDSTGQDALSEADAALFEAKRAGRARVEAFTPSMRAHWRHRLDTEAGLRRALAEEELQLHWQPIIDLRDGRISHVEALLRWQPPGRQMIAPGDFLPVAEETGLIVDLGTWVLEAGIAQAARWQRELPDAPRVSLNVAGRQLHDPAFAATVEEMISRHRPAPEGLELEISERLLASDQPRLVSTLHRLREQGLHVGLDDFGAGQTAIAWLQQLPFDTLKLDRSLVKGLPAAGSSAVVHALAQLSERLDITSIAEGVETPEQLAAVSDLGCAHAQGFLLCRPAPAEELAPLLATGRIVRGPSPWGDSPPAHSPA</sequence>
<feature type="domain" description="PAC" evidence="3">
    <location>
        <begin position="237"/>
        <end position="288"/>
    </location>
</feature>
<evidence type="ECO:0000313" key="6">
    <source>
        <dbReference type="EMBL" id="PPK93507.1"/>
    </source>
</evidence>